<evidence type="ECO:0000313" key="3">
    <source>
        <dbReference type="EMBL" id="KTB40911.1"/>
    </source>
</evidence>
<evidence type="ECO:0000259" key="2">
    <source>
        <dbReference type="Pfam" id="PF20151"/>
    </source>
</evidence>
<proteinExistence type="predicted"/>
<feature type="transmembrane region" description="Helical" evidence="1">
    <location>
        <begin position="93"/>
        <end position="115"/>
    </location>
</feature>
<dbReference type="InterPro" id="IPR045340">
    <property type="entry name" value="DUF6533"/>
</dbReference>
<keyword evidence="1" id="KW-0812">Transmembrane</keyword>
<keyword evidence="1" id="KW-0472">Membrane</keyword>
<keyword evidence="1" id="KW-1133">Transmembrane helix</keyword>
<feature type="transmembrane region" description="Helical" evidence="1">
    <location>
        <begin position="18"/>
        <end position="37"/>
    </location>
</feature>
<evidence type="ECO:0000313" key="4">
    <source>
        <dbReference type="Proteomes" id="UP000054988"/>
    </source>
</evidence>
<evidence type="ECO:0000256" key="1">
    <source>
        <dbReference type="SAM" id="Phobius"/>
    </source>
</evidence>
<reference evidence="3 4" key="1">
    <citation type="submission" date="2015-12" db="EMBL/GenBank/DDBJ databases">
        <title>Draft genome sequence of Moniliophthora roreri, the causal agent of frosty pod rot of cacao.</title>
        <authorList>
            <person name="Aime M.C."/>
            <person name="Diaz-Valderrama J.R."/>
            <person name="Kijpornyongpan T."/>
            <person name="Phillips-Mora W."/>
        </authorList>
    </citation>
    <scope>NUCLEOTIDE SEQUENCE [LARGE SCALE GENOMIC DNA]</scope>
    <source>
        <strain evidence="3 4">MCA 2952</strain>
    </source>
</reference>
<dbReference type="Pfam" id="PF20151">
    <property type="entry name" value="DUF6533"/>
    <property type="match status" value="1"/>
</dbReference>
<protein>
    <recommendedName>
        <fullName evidence="2">DUF6533 domain-containing protein</fullName>
    </recommendedName>
</protein>
<dbReference type="EMBL" id="LATX01001537">
    <property type="protein sequence ID" value="KTB40911.1"/>
    <property type="molecule type" value="Genomic_DNA"/>
</dbReference>
<dbReference type="Proteomes" id="UP000054988">
    <property type="component" value="Unassembled WGS sequence"/>
</dbReference>
<gene>
    <name evidence="3" type="ORF">WG66_6518</name>
</gene>
<sequence>MNYNDDLQAEWDIQMSNYWCLFGVAILYWDHILTFPVEVKYLWKWPQGISGYVFFLHRYFAALSNAIVIISRLGPHSLLESSSCLHLQKIRDAVILVAQVIVLLAAVAWEAAFFYDTLIFLLAMYKAYQTKKELGMGLPLMNIVIRDGSLYFGAMSLASLGNILTFYLAGVSIHENRIINSCK</sequence>
<accession>A0A0W0FX37</accession>
<feature type="domain" description="DUF6533" evidence="2">
    <location>
        <begin position="23"/>
        <end position="61"/>
    </location>
</feature>
<dbReference type="AlphaFoldDB" id="A0A0W0FX37"/>
<comment type="caution">
    <text evidence="3">The sequence shown here is derived from an EMBL/GenBank/DDBJ whole genome shotgun (WGS) entry which is preliminary data.</text>
</comment>
<feature type="transmembrane region" description="Helical" evidence="1">
    <location>
        <begin position="150"/>
        <end position="169"/>
    </location>
</feature>
<name>A0A0W0FX37_MONRR</name>
<organism evidence="3 4">
    <name type="scientific">Moniliophthora roreri</name>
    <name type="common">Frosty pod rot fungus</name>
    <name type="synonym">Monilia roreri</name>
    <dbReference type="NCBI Taxonomy" id="221103"/>
    <lineage>
        <taxon>Eukaryota</taxon>
        <taxon>Fungi</taxon>
        <taxon>Dikarya</taxon>
        <taxon>Basidiomycota</taxon>
        <taxon>Agaricomycotina</taxon>
        <taxon>Agaricomycetes</taxon>
        <taxon>Agaricomycetidae</taxon>
        <taxon>Agaricales</taxon>
        <taxon>Marasmiineae</taxon>
        <taxon>Marasmiaceae</taxon>
        <taxon>Moniliophthora</taxon>
    </lineage>
</organism>